<feature type="region of interest" description="Disordered" evidence="1">
    <location>
        <begin position="1"/>
        <end position="44"/>
    </location>
</feature>
<protein>
    <submittedName>
        <fullName evidence="2">Uncharacterized protein</fullName>
    </submittedName>
</protein>
<organism evidence="2 3">
    <name type="scientific">Actinomadura violacea</name>
    <dbReference type="NCBI Taxonomy" id="2819934"/>
    <lineage>
        <taxon>Bacteria</taxon>
        <taxon>Bacillati</taxon>
        <taxon>Actinomycetota</taxon>
        <taxon>Actinomycetes</taxon>
        <taxon>Streptosporangiales</taxon>
        <taxon>Thermomonosporaceae</taxon>
        <taxon>Actinomadura</taxon>
    </lineage>
</organism>
<dbReference type="Proteomes" id="UP000680206">
    <property type="component" value="Unassembled WGS sequence"/>
</dbReference>
<name>A0ABS3S7H7_9ACTN</name>
<proteinExistence type="predicted"/>
<dbReference type="RefSeq" id="WP_208251818.1">
    <property type="nucleotide sequence ID" value="NZ_JAGEPF010000040.1"/>
</dbReference>
<dbReference type="EMBL" id="JAGEPF010000040">
    <property type="protein sequence ID" value="MBO2464955.1"/>
    <property type="molecule type" value="Genomic_DNA"/>
</dbReference>
<gene>
    <name evidence="2" type="ORF">J4709_46060</name>
</gene>
<comment type="caution">
    <text evidence="2">The sequence shown here is derived from an EMBL/GenBank/DDBJ whole genome shotgun (WGS) entry which is preliminary data.</text>
</comment>
<reference evidence="2 3" key="1">
    <citation type="submission" date="2021-03" db="EMBL/GenBank/DDBJ databases">
        <title>Actinomadura violae sp. nov., isolated from lichen in Thailand.</title>
        <authorList>
            <person name="Kanchanasin P."/>
            <person name="Saeng-In P."/>
            <person name="Phongsopitanun W."/>
            <person name="Yuki M."/>
            <person name="Kudo T."/>
            <person name="Ohkuma M."/>
            <person name="Tanasupawat S."/>
        </authorList>
    </citation>
    <scope>NUCLEOTIDE SEQUENCE [LARGE SCALE GENOMIC DNA]</scope>
    <source>
        <strain evidence="2 3">LCR2-06</strain>
    </source>
</reference>
<evidence type="ECO:0000313" key="3">
    <source>
        <dbReference type="Proteomes" id="UP000680206"/>
    </source>
</evidence>
<evidence type="ECO:0000313" key="2">
    <source>
        <dbReference type="EMBL" id="MBO2464955.1"/>
    </source>
</evidence>
<accession>A0ABS3S7H7</accession>
<evidence type="ECO:0000256" key="1">
    <source>
        <dbReference type="SAM" id="MobiDB-lite"/>
    </source>
</evidence>
<keyword evidence="3" id="KW-1185">Reference proteome</keyword>
<sequence>MDPRTDLRIAQLPHDNGAADLDGSATRSALHSPHHRPTLPLPGQTLYLRDGTKGFFGRIDGDKILVFPLTDAPCFWAPRADFTTTPPSNSSPSEPMK</sequence>